<reference evidence="1 2" key="2">
    <citation type="submission" date="2019-02" db="EMBL/GenBank/DDBJ databases">
        <title>'Lichenibacterium ramalinii' gen. nov. sp. nov., 'Lichenibacterium minor' gen. nov. sp. nov.</title>
        <authorList>
            <person name="Pankratov T."/>
        </authorList>
    </citation>
    <scope>NUCLEOTIDE SEQUENCE [LARGE SCALE GENOMIC DNA]</scope>
    <source>
        <strain evidence="1 2">RmlP026</strain>
    </source>
</reference>
<proteinExistence type="predicted"/>
<keyword evidence="2" id="KW-1185">Reference proteome</keyword>
<gene>
    <name evidence="1" type="ORF">D3273_12085</name>
</gene>
<dbReference type="RefSeq" id="WP_129226824.1">
    <property type="nucleotide sequence ID" value="NZ_QYBB01000011.1"/>
</dbReference>
<dbReference type="EMBL" id="QYBB01000011">
    <property type="protein sequence ID" value="RYC31857.1"/>
    <property type="molecule type" value="Genomic_DNA"/>
</dbReference>
<protein>
    <submittedName>
        <fullName evidence="1">Uncharacterized protein</fullName>
    </submittedName>
</protein>
<comment type="caution">
    <text evidence="1">The sequence shown here is derived from an EMBL/GenBank/DDBJ whole genome shotgun (WGS) entry which is preliminary data.</text>
</comment>
<dbReference type="Proteomes" id="UP000290759">
    <property type="component" value="Unassembled WGS sequence"/>
</dbReference>
<dbReference type="AlphaFoldDB" id="A0A4Q2U9U0"/>
<accession>A0A4Q2U9U0</accession>
<reference evidence="1 2" key="1">
    <citation type="submission" date="2018-12" db="EMBL/GenBank/DDBJ databases">
        <authorList>
            <person name="Grouzdev D.S."/>
            <person name="Krutkina M.S."/>
        </authorList>
    </citation>
    <scope>NUCLEOTIDE SEQUENCE [LARGE SCALE GENOMIC DNA]</scope>
    <source>
        <strain evidence="1 2">RmlP026</strain>
    </source>
</reference>
<evidence type="ECO:0000313" key="1">
    <source>
        <dbReference type="EMBL" id="RYC31857.1"/>
    </source>
</evidence>
<dbReference type="OrthoDB" id="8456271at2"/>
<evidence type="ECO:0000313" key="2">
    <source>
        <dbReference type="Proteomes" id="UP000290759"/>
    </source>
</evidence>
<sequence length="269" mass="28338">MTALRIVFLALAVGVLGLLGWRSTVNRPAPRPVPPPPGLAVLADAMRVPPAAAPVSVPPPDRIGEVPEFAGFYGRLRTDFPRQYGAILDRLGRDAAVPSADAAIWDALRDIEQSDGILAAQAGPAALDRFFDARSALLGGIAPLDPRRCVDFLYGLTDASIATFTAAHRGLVATLADRTLDAIADGRSRHRDRTAPTDADFDALSSGLASFGLTPGEIGLLIDGTTPDPPLPDGRVCDIGRTYLDVLHGMPADARGRIYGFAAELLSRS</sequence>
<name>A0A4Q2U9U0_9HYPH</name>
<organism evidence="1 2">
    <name type="scientific">Lichenibacterium minor</name>
    <dbReference type="NCBI Taxonomy" id="2316528"/>
    <lineage>
        <taxon>Bacteria</taxon>
        <taxon>Pseudomonadati</taxon>
        <taxon>Pseudomonadota</taxon>
        <taxon>Alphaproteobacteria</taxon>
        <taxon>Hyphomicrobiales</taxon>
        <taxon>Lichenihabitantaceae</taxon>
        <taxon>Lichenibacterium</taxon>
    </lineage>
</organism>